<dbReference type="PANTHER" id="PTHR43737">
    <property type="entry name" value="BLL7424 PROTEIN"/>
    <property type="match status" value="1"/>
</dbReference>
<dbReference type="EMBL" id="CAXAMM010016668">
    <property type="protein sequence ID" value="CAK9039485.1"/>
    <property type="molecule type" value="Genomic_DNA"/>
</dbReference>
<protein>
    <submittedName>
        <fullName evidence="1">DUF1501 domain-containing protein</fullName>
    </submittedName>
</protein>
<gene>
    <name evidence="1" type="ORF">SCF082_LOCUS23105</name>
</gene>
<dbReference type="InterPro" id="IPR010869">
    <property type="entry name" value="DUF1501"/>
</dbReference>
<dbReference type="Proteomes" id="UP001642464">
    <property type="component" value="Unassembled WGS sequence"/>
</dbReference>
<dbReference type="PANTHER" id="PTHR43737:SF1">
    <property type="entry name" value="DUF1501 DOMAIN-CONTAINING PROTEIN"/>
    <property type="match status" value="1"/>
</dbReference>
<organism evidence="1 2">
    <name type="scientific">Durusdinium trenchii</name>
    <dbReference type="NCBI Taxonomy" id="1381693"/>
    <lineage>
        <taxon>Eukaryota</taxon>
        <taxon>Sar</taxon>
        <taxon>Alveolata</taxon>
        <taxon>Dinophyceae</taxon>
        <taxon>Suessiales</taxon>
        <taxon>Symbiodiniaceae</taxon>
        <taxon>Durusdinium</taxon>
    </lineage>
</organism>
<dbReference type="Pfam" id="PF07394">
    <property type="entry name" value="DUF1501"/>
    <property type="match status" value="1"/>
</dbReference>
<keyword evidence="2" id="KW-1185">Reference proteome</keyword>
<evidence type="ECO:0000313" key="1">
    <source>
        <dbReference type="EMBL" id="CAK9039485.1"/>
    </source>
</evidence>
<reference evidence="1 2" key="1">
    <citation type="submission" date="2024-02" db="EMBL/GenBank/DDBJ databases">
        <authorList>
            <person name="Chen Y."/>
            <person name="Shah S."/>
            <person name="Dougan E. K."/>
            <person name="Thang M."/>
            <person name="Chan C."/>
        </authorList>
    </citation>
    <scope>NUCLEOTIDE SEQUENCE [LARGE SCALE GENOMIC DNA]</scope>
</reference>
<accession>A0ABP0LMQ4</accession>
<comment type="caution">
    <text evidence="1">The sequence shown here is derived from an EMBL/GenBank/DDBJ whole genome shotgun (WGS) entry which is preliminary data.</text>
</comment>
<proteinExistence type="predicted"/>
<evidence type="ECO:0000313" key="2">
    <source>
        <dbReference type="Proteomes" id="UP001642464"/>
    </source>
</evidence>
<sequence length="454" mass="48468">MSLGGAAGFAFDLARFNAFAADTSGYKALVCVFLFGGMDGHDTIIPFDTGSYNQYANIRSALFDRYADMEGGSTRARDRLLPMNLTNAGDFSGRQFAMPPELAPLHELFDRGDCAVVSNVGPLVVPMTRTEFQNRSAPRPPRLFSHNDQQSVWMASQPEGAQFGWGGRLADMALAANANSDATFTAVSVSGNSVFLSGEIAGQIEVGSNGPAEIVGIGDDAFYGSSSLPGLFEAQLRAENETIANLIKRDYVNVVDQSIDANRLLRESFASATPFATAFPQSRLGRQLQIVAQIIALRNVLGVSRQVFFVSTGGYDTHSNQANSIPNLHTGLAEAMRAFYDATEEIGAQNDVTSFTASDFGRTLTVNRDGTDHGWGGHHFVVGGAVQGNRMLGRFPGPSVGHDLDTGNGRLIPTTSVDQYAATLGAWFGLNSSELQMALPGLSNFSDTNIGIFS</sequence>
<name>A0ABP0LMQ4_9DINO</name>